<feature type="transmembrane region" description="Helical" evidence="7">
    <location>
        <begin position="314"/>
        <end position="337"/>
    </location>
</feature>
<dbReference type="OrthoDB" id="3177957at2"/>
<dbReference type="KEGG" id="gry:D7I44_08615"/>
<keyword evidence="2" id="KW-0813">Transport</keyword>
<keyword evidence="5 7" id="KW-1133">Transmembrane helix</keyword>
<dbReference type="GO" id="GO:0022857">
    <property type="term" value="F:transmembrane transporter activity"/>
    <property type="evidence" value="ECO:0007669"/>
    <property type="project" value="InterPro"/>
</dbReference>
<evidence type="ECO:0000313" key="9">
    <source>
        <dbReference type="EMBL" id="AYG03589.1"/>
    </source>
</evidence>
<feature type="transmembrane region" description="Helical" evidence="7">
    <location>
        <begin position="175"/>
        <end position="197"/>
    </location>
</feature>
<evidence type="ECO:0000256" key="3">
    <source>
        <dbReference type="ARBA" id="ARBA00022475"/>
    </source>
</evidence>
<dbReference type="RefSeq" id="WP_120789121.1">
    <property type="nucleotide sequence ID" value="NZ_CP032624.1"/>
</dbReference>
<evidence type="ECO:0000256" key="1">
    <source>
        <dbReference type="ARBA" id="ARBA00004651"/>
    </source>
</evidence>
<keyword evidence="6 7" id="KW-0472">Membrane</keyword>
<feature type="transmembrane region" description="Helical" evidence="7">
    <location>
        <begin position="113"/>
        <end position="135"/>
    </location>
</feature>
<dbReference type="PROSITE" id="PS50850">
    <property type="entry name" value="MFS"/>
    <property type="match status" value="1"/>
</dbReference>
<dbReference type="InterPro" id="IPR050171">
    <property type="entry name" value="MFS_Transporters"/>
</dbReference>
<evidence type="ECO:0000313" key="10">
    <source>
        <dbReference type="Proteomes" id="UP000275069"/>
    </source>
</evidence>
<feature type="transmembrane region" description="Helical" evidence="7">
    <location>
        <begin position="88"/>
        <end position="107"/>
    </location>
</feature>
<dbReference type="GO" id="GO:0005886">
    <property type="term" value="C:plasma membrane"/>
    <property type="evidence" value="ECO:0007669"/>
    <property type="project" value="UniProtKB-SubCell"/>
</dbReference>
<feature type="domain" description="Major facilitator superfamily (MFS) profile" evidence="8">
    <location>
        <begin position="17"/>
        <end position="403"/>
    </location>
</feature>
<keyword evidence="3" id="KW-1003">Cell membrane</keyword>
<feature type="transmembrane region" description="Helical" evidence="7">
    <location>
        <begin position="260"/>
        <end position="281"/>
    </location>
</feature>
<dbReference type="InterPro" id="IPR036259">
    <property type="entry name" value="MFS_trans_sf"/>
</dbReference>
<feature type="transmembrane region" description="Helical" evidence="7">
    <location>
        <begin position="21"/>
        <end position="44"/>
    </location>
</feature>
<dbReference type="Gene3D" id="1.20.1250.20">
    <property type="entry name" value="MFS general substrate transporter like domains"/>
    <property type="match status" value="2"/>
</dbReference>
<feature type="transmembrane region" description="Helical" evidence="7">
    <location>
        <begin position="374"/>
        <end position="398"/>
    </location>
</feature>
<evidence type="ECO:0000256" key="7">
    <source>
        <dbReference type="SAM" id="Phobius"/>
    </source>
</evidence>
<proteinExistence type="predicted"/>
<dbReference type="InterPro" id="IPR011701">
    <property type="entry name" value="MFS"/>
</dbReference>
<feature type="transmembrane region" description="Helical" evidence="7">
    <location>
        <begin position="147"/>
        <end position="169"/>
    </location>
</feature>
<dbReference type="PANTHER" id="PTHR23517">
    <property type="entry name" value="RESISTANCE PROTEIN MDTM, PUTATIVE-RELATED-RELATED"/>
    <property type="match status" value="1"/>
</dbReference>
<dbReference type="PANTHER" id="PTHR23517:SF13">
    <property type="entry name" value="MAJOR FACILITATOR SUPERFAMILY MFS_1"/>
    <property type="match status" value="1"/>
</dbReference>
<sequence>MSSELALTRAAPRTARISRTAAFGAAAATFATLYLAAGAPTPLLVVYQREWGFPEWVLTVAFAAYAGGLLAALLVVGSLSDRLGRRPVITAALIVEVVAMLMFFGANGIGWVIAARVVQGVATGAATSAFSAWIVELAPESRKRLGALLASLAPAAGLGLGALLTGAAVQLSSHASQIVFATLALIMLFGAAAAALAPETAVRERFSWRSLMPRVAVPNAAKREFLAAVPVHLATWMLAGLFFGLVPTVLGAVFDLHSGLVSGVTTFVEPAAATVAGYLLGRFVPRRSVLIGTAALAVGSTLITLGIVQADYALLIGGGAVAGVGFGTSFSGALRGVLPLARPDERAGLSAAVYVVAYLSFGVPAIIAGELVGAFGLLPVAVGYAVAIVIAAAIGFLAQWRLAQASALTERSA</sequence>
<dbReference type="InterPro" id="IPR020846">
    <property type="entry name" value="MFS_dom"/>
</dbReference>
<dbReference type="Pfam" id="PF07690">
    <property type="entry name" value="MFS_1"/>
    <property type="match status" value="1"/>
</dbReference>
<evidence type="ECO:0000256" key="4">
    <source>
        <dbReference type="ARBA" id="ARBA00022692"/>
    </source>
</evidence>
<dbReference type="AlphaFoldDB" id="A0A387BRA6"/>
<gene>
    <name evidence="9" type="ORF">D7I44_08615</name>
</gene>
<organism evidence="9 10">
    <name type="scientific">Gryllotalpicola protaetiae</name>
    <dbReference type="NCBI Taxonomy" id="2419771"/>
    <lineage>
        <taxon>Bacteria</taxon>
        <taxon>Bacillati</taxon>
        <taxon>Actinomycetota</taxon>
        <taxon>Actinomycetes</taxon>
        <taxon>Micrococcales</taxon>
        <taxon>Microbacteriaceae</taxon>
        <taxon>Gryllotalpicola</taxon>
    </lineage>
</organism>
<evidence type="ECO:0000259" key="8">
    <source>
        <dbReference type="PROSITE" id="PS50850"/>
    </source>
</evidence>
<dbReference type="Proteomes" id="UP000275069">
    <property type="component" value="Chromosome"/>
</dbReference>
<dbReference type="SUPFAM" id="SSF103473">
    <property type="entry name" value="MFS general substrate transporter"/>
    <property type="match status" value="1"/>
</dbReference>
<feature type="transmembrane region" description="Helical" evidence="7">
    <location>
        <begin position="56"/>
        <end position="76"/>
    </location>
</feature>
<evidence type="ECO:0000256" key="5">
    <source>
        <dbReference type="ARBA" id="ARBA00022989"/>
    </source>
</evidence>
<feature type="transmembrane region" description="Helical" evidence="7">
    <location>
        <begin position="233"/>
        <end position="254"/>
    </location>
</feature>
<keyword evidence="10" id="KW-1185">Reference proteome</keyword>
<keyword evidence="4 7" id="KW-0812">Transmembrane</keyword>
<evidence type="ECO:0000256" key="2">
    <source>
        <dbReference type="ARBA" id="ARBA00022448"/>
    </source>
</evidence>
<evidence type="ECO:0000256" key="6">
    <source>
        <dbReference type="ARBA" id="ARBA00023136"/>
    </source>
</evidence>
<comment type="subcellular location">
    <subcellularLocation>
        <location evidence="1">Cell membrane</location>
        <topology evidence="1">Multi-pass membrane protein</topology>
    </subcellularLocation>
</comment>
<dbReference type="EMBL" id="CP032624">
    <property type="protein sequence ID" value="AYG03589.1"/>
    <property type="molecule type" value="Genomic_DNA"/>
</dbReference>
<protein>
    <submittedName>
        <fullName evidence="9">MFS transporter</fullName>
    </submittedName>
</protein>
<accession>A0A387BRA6</accession>
<name>A0A387BRA6_9MICO</name>
<feature type="transmembrane region" description="Helical" evidence="7">
    <location>
        <begin position="288"/>
        <end position="308"/>
    </location>
</feature>
<reference evidence="9 10" key="1">
    <citation type="submission" date="2018-09" db="EMBL/GenBank/DDBJ databases">
        <title>Genome sequencing of strain 2DFW10M-5.</title>
        <authorList>
            <person name="Heo J."/>
            <person name="Kim S.-J."/>
            <person name="Kwon S.-W."/>
        </authorList>
    </citation>
    <scope>NUCLEOTIDE SEQUENCE [LARGE SCALE GENOMIC DNA]</scope>
    <source>
        <strain evidence="9 10">2DFW10M-5</strain>
    </source>
</reference>
<feature type="transmembrane region" description="Helical" evidence="7">
    <location>
        <begin position="349"/>
        <end position="368"/>
    </location>
</feature>